<evidence type="ECO:0000313" key="6">
    <source>
        <dbReference type="Proteomes" id="UP000321927"/>
    </source>
</evidence>
<comment type="caution">
    <text evidence="3">The sequence shown here is derived from an EMBL/GenBank/DDBJ whole genome shotgun (WGS) entry which is preliminary data.</text>
</comment>
<dbReference type="InterPro" id="IPR006680">
    <property type="entry name" value="Amidohydro-rel"/>
</dbReference>
<dbReference type="Gene3D" id="3.20.20.140">
    <property type="entry name" value="Metal-dependent hydrolases"/>
    <property type="match status" value="1"/>
</dbReference>
<dbReference type="AlphaFoldDB" id="A0A2W7S129"/>
<evidence type="ECO:0000313" key="5">
    <source>
        <dbReference type="Proteomes" id="UP000249115"/>
    </source>
</evidence>
<keyword evidence="3" id="KW-0378">Hydrolase</keyword>
<sequence length="433" mass="46798">MKRLNKTFFAFLFALLPMMAMAQIDGEVIKPRAGKFLLKNATVVTITKGVLNNTSVLVEDGKIKEIGANISADGAEVIDCSGKFIYPGMIDGGTKLGLAEINSVPETVDYAEIGNFSPNMQALTAVNPNSVAIPVTRVSGVTTVLAVPTGGLFPGTAALINLNGYTPDQMYAGFKGIVMNFPSSGRRGRFDRRSDDDIKKANEKALKEANELWDNAKSYGSLVSNGAELDYYPEMEQMAKATTGELPLLIEVNTASDIQEAIKWVQGKGAKVIFTGVSEGWRVADEIAKAGIPVITGPVQALPTRDSDRYDAPYANAGKMAKAGVKVAIRTDDQENVRNLPFFAAFAAAYGMGKEEAWKAVTINPAEIFGLDDKYGSVEAGKVANLIIADGDPFETRTNVLHVFIDGYRMPLSNRQIRLYQEFLDRSPGLKMN</sequence>
<reference evidence="3 5" key="1">
    <citation type="submission" date="2018-06" db="EMBL/GenBank/DDBJ databases">
        <title>Genomic Encyclopedia of Archaeal and Bacterial Type Strains, Phase II (KMG-II): from individual species to whole genera.</title>
        <authorList>
            <person name="Goeker M."/>
        </authorList>
    </citation>
    <scope>NUCLEOTIDE SEQUENCE [LARGE SCALE GENOMIC DNA]</scope>
    <source>
        <strain evidence="3 5">DSM 22686</strain>
    </source>
</reference>
<gene>
    <name evidence="4" type="ORF">ESW18_01060</name>
    <name evidence="3" type="ORF">LV84_01961</name>
</gene>
<reference evidence="4 6" key="2">
    <citation type="submission" date="2019-08" db="EMBL/GenBank/DDBJ databases">
        <title>Genome of Algoriphagus ratkowskyi IC026.</title>
        <authorList>
            <person name="Bowman J.P."/>
        </authorList>
    </citation>
    <scope>NUCLEOTIDE SEQUENCE [LARGE SCALE GENOMIC DNA]</scope>
    <source>
        <strain evidence="4 6">IC026</strain>
    </source>
</reference>
<feature type="domain" description="Amidohydrolase-related" evidence="2">
    <location>
        <begin position="304"/>
        <end position="407"/>
    </location>
</feature>
<dbReference type="SUPFAM" id="SSF51338">
    <property type="entry name" value="Composite domain of metallo-dependent hydrolases"/>
    <property type="match status" value="1"/>
</dbReference>
<dbReference type="InterPro" id="IPR032466">
    <property type="entry name" value="Metal_Hydrolase"/>
</dbReference>
<dbReference type="InterPro" id="IPR011059">
    <property type="entry name" value="Metal-dep_hydrolase_composite"/>
</dbReference>
<dbReference type="GO" id="GO:0016810">
    <property type="term" value="F:hydrolase activity, acting on carbon-nitrogen (but not peptide) bonds"/>
    <property type="evidence" value="ECO:0007669"/>
    <property type="project" value="InterPro"/>
</dbReference>
<dbReference type="InterPro" id="IPR051781">
    <property type="entry name" value="Metallo-dep_Hydrolase"/>
</dbReference>
<proteinExistence type="predicted"/>
<feature type="signal peptide" evidence="1">
    <location>
        <begin position="1"/>
        <end position="22"/>
    </location>
</feature>
<dbReference type="RefSeq" id="WP_086501307.1">
    <property type="nucleotide sequence ID" value="NZ_MSSV01000008.1"/>
</dbReference>
<evidence type="ECO:0000313" key="4">
    <source>
        <dbReference type="EMBL" id="TXD79751.1"/>
    </source>
</evidence>
<keyword evidence="1" id="KW-0732">Signal</keyword>
<dbReference type="EMBL" id="QKZU01000007">
    <property type="protein sequence ID" value="PZX56835.1"/>
    <property type="molecule type" value="Genomic_DNA"/>
</dbReference>
<dbReference type="EMBL" id="VORV01000001">
    <property type="protein sequence ID" value="TXD79751.1"/>
    <property type="molecule type" value="Genomic_DNA"/>
</dbReference>
<organism evidence="3 5">
    <name type="scientific">Algoriphagus ratkowskyi</name>
    <dbReference type="NCBI Taxonomy" id="57028"/>
    <lineage>
        <taxon>Bacteria</taxon>
        <taxon>Pseudomonadati</taxon>
        <taxon>Bacteroidota</taxon>
        <taxon>Cytophagia</taxon>
        <taxon>Cytophagales</taxon>
        <taxon>Cyclobacteriaceae</taxon>
        <taxon>Algoriphagus</taxon>
    </lineage>
</organism>
<dbReference type="Proteomes" id="UP000249115">
    <property type="component" value="Unassembled WGS sequence"/>
</dbReference>
<evidence type="ECO:0000256" key="1">
    <source>
        <dbReference type="SAM" id="SignalP"/>
    </source>
</evidence>
<evidence type="ECO:0000259" key="2">
    <source>
        <dbReference type="Pfam" id="PF01979"/>
    </source>
</evidence>
<keyword evidence="6" id="KW-1185">Reference proteome</keyword>
<name>A0A2W7S129_9BACT</name>
<dbReference type="SUPFAM" id="SSF51556">
    <property type="entry name" value="Metallo-dependent hydrolases"/>
    <property type="match status" value="1"/>
</dbReference>
<dbReference type="Gene3D" id="2.30.40.10">
    <property type="entry name" value="Urease, subunit C, domain 1"/>
    <property type="match status" value="1"/>
</dbReference>
<evidence type="ECO:0000313" key="3">
    <source>
        <dbReference type="EMBL" id="PZX56835.1"/>
    </source>
</evidence>
<protein>
    <submittedName>
        <fullName evidence="4">Amidohydrolase family protein</fullName>
    </submittedName>
    <submittedName>
        <fullName evidence="3">Imidazolonepropionase-like amidohydrolase</fullName>
    </submittedName>
</protein>
<feature type="chain" id="PRO_5016111454" evidence="1">
    <location>
        <begin position="23"/>
        <end position="433"/>
    </location>
</feature>
<accession>A0A2W7S129</accession>
<dbReference type="OrthoDB" id="9802793at2"/>
<dbReference type="Pfam" id="PF01979">
    <property type="entry name" value="Amidohydro_1"/>
    <property type="match status" value="1"/>
</dbReference>
<dbReference type="PANTHER" id="PTHR43135">
    <property type="entry name" value="ALPHA-D-RIBOSE 1-METHYLPHOSPHONATE 5-TRIPHOSPHATE DIPHOSPHATASE"/>
    <property type="match status" value="1"/>
</dbReference>
<dbReference type="PANTHER" id="PTHR43135:SF3">
    <property type="entry name" value="ALPHA-D-RIBOSE 1-METHYLPHOSPHONATE 5-TRIPHOSPHATE DIPHOSPHATASE"/>
    <property type="match status" value="1"/>
</dbReference>
<dbReference type="Proteomes" id="UP000321927">
    <property type="component" value="Unassembled WGS sequence"/>
</dbReference>